<name>A0A4C1TN20_EUMVA</name>
<accession>A0A4C1TN20</accession>
<dbReference type="Proteomes" id="UP000299102">
    <property type="component" value="Unassembled WGS sequence"/>
</dbReference>
<protein>
    <submittedName>
        <fullName evidence="1">Uncharacterized protein</fullName>
    </submittedName>
</protein>
<proteinExistence type="predicted"/>
<dbReference type="AlphaFoldDB" id="A0A4C1TN20"/>
<comment type="caution">
    <text evidence="1">The sequence shown here is derived from an EMBL/GenBank/DDBJ whole genome shotgun (WGS) entry which is preliminary data.</text>
</comment>
<reference evidence="1 2" key="1">
    <citation type="journal article" date="2019" name="Commun. Biol.">
        <title>The bagworm genome reveals a unique fibroin gene that provides high tensile strength.</title>
        <authorList>
            <person name="Kono N."/>
            <person name="Nakamura H."/>
            <person name="Ohtoshi R."/>
            <person name="Tomita M."/>
            <person name="Numata K."/>
            <person name="Arakawa K."/>
        </authorList>
    </citation>
    <scope>NUCLEOTIDE SEQUENCE [LARGE SCALE GENOMIC DNA]</scope>
</reference>
<evidence type="ECO:0000313" key="2">
    <source>
        <dbReference type="Proteomes" id="UP000299102"/>
    </source>
</evidence>
<gene>
    <name evidence="1" type="ORF">EVAR_11430_1</name>
</gene>
<sequence length="154" mass="17186">MLPKQPRALQFREHESYSHYNQGLMRRSEGGQTERFNPKPTTLVSHPDVYGRSAGRPARGVGSTVFYNEGRATPRARGPAPGADVLLLYALLVAVLLVFPFEELPATVKRGRTVGKKMVASFFRVTGHYPTIVLEDKKKQSSQTDVLTIIRLSF</sequence>
<dbReference type="EMBL" id="BGZK01000069">
    <property type="protein sequence ID" value="GBP15130.1"/>
    <property type="molecule type" value="Genomic_DNA"/>
</dbReference>
<evidence type="ECO:0000313" key="1">
    <source>
        <dbReference type="EMBL" id="GBP15130.1"/>
    </source>
</evidence>
<keyword evidence="2" id="KW-1185">Reference proteome</keyword>
<organism evidence="1 2">
    <name type="scientific">Eumeta variegata</name>
    <name type="common">Bagworm moth</name>
    <name type="synonym">Eumeta japonica</name>
    <dbReference type="NCBI Taxonomy" id="151549"/>
    <lineage>
        <taxon>Eukaryota</taxon>
        <taxon>Metazoa</taxon>
        <taxon>Ecdysozoa</taxon>
        <taxon>Arthropoda</taxon>
        <taxon>Hexapoda</taxon>
        <taxon>Insecta</taxon>
        <taxon>Pterygota</taxon>
        <taxon>Neoptera</taxon>
        <taxon>Endopterygota</taxon>
        <taxon>Lepidoptera</taxon>
        <taxon>Glossata</taxon>
        <taxon>Ditrysia</taxon>
        <taxon>Tineoidea</taxon>
        <taxon>Psychidae</taxon>
        <taxon>Oiketicinae</taxon>
        <taxon>Eumeta</taxon>
    </lineage>
</organism>